<accession>A0A2S7YAE7</accession>
<feature type="chain" id="PRO_5015621375" evidence="1">
    <location>
        <begin position="17"/>
        <end position="51"/>
    </location>
</feature>
<keyword evidence="1" id="KW-0732">Signal</keyword>
<gene>
    <name evidence="2" type="ORF">BB8028_0004g00820</name>
</gene>
<sequence length="51" mass="5499">MKFTAVITIIISVALALPNPQGAAFDLQARIERSKDQSTAPRPFGGLINIF</sequence>
<comment type="caution">
    <text evidence="2">The sequence shown here is derived from an EMBL/GenBank/DDBJ whole genome shotgun (WGS) entry which is preliminary data.</text>
</comment>
<protein>
    <submittedName>
        <fullName evidence="2">Uncharacterized protein</fullName>
    </submittedName>
</protein>
<evidence type="ECO:0000313" key="3">
    <source>
        <dbReference type="Proteomes" id="UP000237441"/>
    </source>
</evidence>
<evidence type="ECO:0000256" key="1">
    <source>
        <dbReference type="SAM" id="SignalP"/>
    </source>
</evidence>
<dbReference type="EMBL" id="JRHA01000004">
    <property type="protein sequence ID" value="PQK13151.1"/>
    <property type="molecule type" value="Genomic_DNA"/>
</dbReference>
<reference evidence="2 3" key="1">
    <citation type="submission" date="2016-07" db="EMBL/GenBank/DDBJ databases">
        <title>Comparative genomics of the entomopathogenic fungus Beauveria bassiana.</title>
        <authorList>
            <person name="Valero Jimenez C.A."/>
            <person name="Zwaan B.J."/>
            <person name="Van Kan J.A."/>
            <person name="Takken W."/>
            <person name="Debets A.J."/>
            <person name="Schoustra S.E."/>
            <person name="Koenraadt C.J."/>
        </authorList>
    </citation>
    <scope>NUCLEOTIDE SEQUENCE [LARGE SCALE GENOMIC DNA]</scope>
    <source>
        <strain evidence="2 3">ARSEF 8028</strain>
    </source>
</reference>
<organism evidence="2 3">
    <name type="scientific">Beauveria bassiana</name>
    <name type="common">White muscardine disease fungus</name>
    <name type="synonym">Tritirachium shiotae</name>
    <dbReference type="NCBI Taxonomy" id="176275"/>
    <lineage>
        <taxon>Eukaryota</taxon>
        <taxon>Fungi</taxon>
        <taxon>Dikarya</taxon>
        <taxon>Ascomycota</taxon>
        <taxon>Pezizomycotina</taxon>
        <taxon>Sordariomycetes</taxon>
        <taxon>Hypocreomycetidae</taxon>
        <taxon>Hypocreales</taxon>
        <taxon>Cordycipitaceae</taxon>
        <taxon>Beauveria</taxon>
    </lineage>
</organism>
<dbReference type="AlphaFoldDB" id="A0A2S7YAE7"/>
<feature type="signal peptide" evidence="1">
    <location>
        <begin position="1"/>
        <end position="16"/>
    </location>
</feature>
<evidence type="ECO:0000313" key="2">
    <source>
        <dbReference type="EMBL" id="PQK13151.1"/>
    </source>
</evidence>
<name>A0A2S7YAE7_BEABA</name>
<proteinExistence type="predicted"/>
<dbReference type="Proteomes" id="UP000237441">
    <property type="component" value="Unassembled WGS sequence"/>
</dbReference>